<dbReference type="EMBL" id="MPUH01000120">
    <property type="protein sequence ID" value="OMJ89662.1"/>
    <property type="molecule type" value="Genomic_DNA"/>
</dbReference>
<dbReference type="Proteomes" id="UP000187209">
    <property type="component" value="Unassembled WGS sequence"/>
</dbReference>
<keyword evidence="1" id="KW-0479">Metal-binding</keyword>
<dbReference type="AlphaFoldDB" id="A0A1R2CKW6"/>
<dbReference type="PROSITE" id="PS00518">
    <property type="entry name" value="ZF_RING_1"/>
    <property type="match status" value="2"/>
</dbReference>
<gene>
    <name evidence="5" type="ORF">SteCoe_8111</name>
</gene>
<evidence type="ECO:0000313" key="6">
    <source>
        <dbReference type="Proteomes" id="UP000187209"/>
    </source>
</evidence>
<evidence type="ECO:0000256" key="1">
    <source>
        <dbReference type="ARBA" id="ARBA00022723"/>
    </source>
</evidence>
<evidence type="ECO:0000259" key="4">
    <source>
        <dbReference type="SMART" id="SM00184"/>
    </source>
</evidence>
<feature type="domain" description="RING-type" evidence="4">
    <location>
        <begin position="435"/>
        <end position="467"/>
    </location>
</feature>
<evidence type="ECO:0000313" key="5">
    <source>
        <dbReference type="EMBL" id="OMJ89662.1"/>
    </source>
</evidence>
<feature type="domain" description="RING-type" evidence="4">
    <location>
        <begin position="475"/>
        <end position="509"/>
    </location>
</feature>
<dbReference type="SMART" id="SM00184">
    <property type="entry name" value="RING"/>
    <property type="match status" value="8"/>
</dbReference>
<sequence length="624" mass="71500">MENCTTKCTLCFSAGLYYFNPENYHKVCKNHLRNCDKNTSILCLHCKDHILVKNQINSCCSQLNNDNEALQDSEILNINDSSNFSICNTSSHYCANVKFPKDDNLYTQASESEIKLSQSVNMKSISNCDACQKKNCQYYIEEDEKYRKCSEIKNIISQSSYTISQPIQKIGNESLLPNKKFINCCNHEYTTSSKCKNLKIINNTFSKEKQNNECLNRQTSFEDAENVLIANDSMNELKKTCPTCGNLCSELIYLDCEHLRCLECINITCKACTIIKNFSKECYYCKNKFQNTQKLDCTHEICQECYEYNTFTLPSCKHIQCMICCQNNASCVKCPSIFGKLCMPYACNNVDEVKKCYSCSKTSTTLRKNLCSHDICHQCFQEKKLCKICYSSDPCSNCNSIFLVNKAKCEHFLCSKCLATISCKECTIKNLSKTCSSCKKTTKCSIRDCQHFICDKCNEEKLKCFECENRDFEFCGNCGEKTTINNMAKKRCGHYGCQACNENNECYSCISKIASRRNFKDCSRCKKNVKAYVYLRCKHILCVECFGFAKRKLKILNFSCIDCIQNTEKSCNQICSICKIESQWYCEEKFPNLVNKICCDKVICLKCADTVSGNDHSCSLCVMF</sequence>
<evidence type="ECO:0000256" key="2">
    <source>
        <dbReference type="ARBA" id="ARBA00022771"/>
    </source>
</evidence>
<name>A0A1R2CKW6_9CILI</name>
<feature type="domain" description="RING-type" evidence="4">
    <location>
        <begin position="356"/>
        <end position="389"/>
    </location>
</feature>
<organism evidence="5 6">
    <name type="scientific">Stentor coeruleus</name>
    <dbReference type="NCBI Taxonomy" id="5963"/>
    <lineage>
        <taxon>Eukaryota</taxon>
        <taxon>Sar</taxon>
        <taxon>Alveolata</taxon>
        <taxon>Ciliophora</taxon>
        <taxon>Postciliodesmatophora</taxon>
        <taxon>Heterotrichea</taxon>
        <taxon>Heterotrichida</taxon>
        <taxon>Stentoridae</taxon>
        <taxon>Stentor</taxon>
    </lineage>
</organism>
<feature type="domain" description="RING-type" evidence="4">
    <location>
        <begin position="575"/>
        <end position="621"/>
    </location>
</feature>
<reference evidence="5 6" key="1">
    <citation type="submission" date="2016-11" db="EMBL/GenBank/DDBJ databases">
        <title>The macronuclear genome of Stentor coeruleus: a giant cell with tiny introns.</title>
        <authorList>
            <person name="Slabodnick M."/>
            <person name="Ruby J.G."/>
            <person name="Reiff S.B."/>
            <person name="Swart E.C."/>
            <person name="Gosai S."/>
            <person name="Prabakaran S."/>
            <person name="Witkowska E."/>
            <person name="Larue G.E."/>
            <person name="Fisher S."/>
            <person name="Freeman R.M."/>
            <person name="Gunawardena J."/>
            <person name="Chu W."/>
            <person name="Stover N.A."/>
            <person name="Gregory B.D."/>
            <person name="Nowacki M."/>
            <person name="Derisi J."/>
            <person name="Roy S.W."/>
            <person name="Marshall W.F."/>
            <person name="Sood P."/>
        </authorList>
    </citation>
    <scope>NUCLEOTIDE SEQUENCE [LARGE SCALE GENOMIC DNA]</scope>
    <source>
        <strain evidence="5">WM001</strain>
    </source>
</reference>
<keyword evidence="2" id="KW-0863">Zinc-finger</keyword>
<feature type="domain" description="RING-type" evidence="4">
    <location>
        <begin position="395"/>
        <end position="426"/>
    </location>
</feature>
<evidence type="ECO:0000256" key="3">
    <source>
        <dbReference type="ARBA" id="ARBA00022833"/>
    </source>
</evidence>
<feature type="domain" description="RING-type" evidence="4">
    <location>
        <begin position="522"/>
        <end position="563"/>
    </location>
</feature>
<proteinExistence type="predicted"/>
<feature type="domain" description="RING-type" evidence="4">
    <location>
        <begin position="282"/>
        <end position="324"/>
    </location>
</feature>
<feature type="domain" description="RING-type" evidence="4">
    <location>
        <begin position="241"/>
        <end position="272"/>
    </location>
</feature>
<dbReference type="InterPro" id="IPR001841">
    <property type="entry name" value="Znf_RING"/>
</dbReference>
<keyword evidence="3" id="KW-0862">Zinc</keyword>
<comment type="caution">
    <text evidence="5">The sequence shown here is derived from an EMBL/GenBank/DDBJ whole genome shotgun (WGS) entry which is preliminary data.</text>
</comment>
<protein>
    <recommendedName>
        <fullName evidence="4">RING-type domain-containing protein</fullName>
    </recommendedName>
</protein>
<accession>A0A1R2CKW6</accession>
<keyword evidence="6" id="KW-1185">Reference proteome</keyword>
<dbReference type="InterPro" id="IPR017907">
    <property type="entry name" value="Znf_RING_CS"/>
</dbReference>
<dbReference type="GO" id="GO:0008270">
    <property type="term" value="F:zinc ion binding"/>
    <property type="evidence" value="ECO:0007669"/>
    <property type="project" value="UniProtKB-KW"/>
</dbReference>